<sequence>MYTDTQPDDAVFMTHKYFTSSDLLICGIRGYIFAIHKANGQAIWKLPIKHSTSAISLFITDNDKIIAGASNKTFSIDLMTGKINWSIADKEVTVLATPSTQLQYQSFNVSENPLDLPPPYEPSKPNPSPLVLACSNGLVIAIRLKSGITQWVYHCAVNSHQLPIAIIEPPNKSTHKPTVFVGTSSTVHCLDAKTVNMPLWTNEKNVEKDIESIILTTQEFSRQDLLICATHGAVYGIHKKDGTKLWKTKIQASASVISVFVTDNDKLIVGAFGKTYCLSMMTGEVVWKNKMPGFGYGEVSVISTPSKVLQPPPLQQEGEEEDRLPPNYDQVSQDLPIVISCSEGKVMAINIETGETSWTYNCPGGWYNIPVAIVEPSNWESGRPNQLVYIGAGKWVYCLNARTGNVIWSVQVSTARLGYDFMTLATPWSSRLAAESHSAFSQNPVAQYRELQRAKERS</sequence>
<gene>
    <name evidence="2" type="ORF">INT48_004129</name>
</gene>
<evidence type="ECO:0000313" key="2">
    <source>
        <dbReference type="EMBL" id="KAG2234691.1"/>
    </source>
</evidence>
<protein>
    <recommendedName>
        <fullName evidence="1">Pyrrolo-quinoline quinone repeat domain-containing protein</fullName>
    </recommendedName>
</protein>
<dbReference type="SUPFAM" id="SSF50998">
    <property type="entry name" value="Quinoprotein alcohol dehydrogenase-like"/>
    <property type="match status" value="2"/>
</dbReference>
<reference evidence="2" key="1">
    <citation type="submission" date="2021-01" db="EMBL/GenBank/DDBJ databases">
        <title>Metabolic potential, ecology and presence of endohyphal bacteria is reflected in genomic diversity of Mucoromycotina.</title>
        <authorList>
            <person name="Muszewska A."/>
            <person name="Okrasinska A."/>
            <person name="Steczkiewicz K."/>
            <person name="Drgas O."/>
            <person name="Orlowska M."/>
            <person name="Perlinska-Lenart U."/>
            <person name="Aleksandrzak-Piekarczyk T."/>
            <person name="Szatraj K."/>
            <person name="Zielenkiewicz U."/>
            <person name="Pilsyk S."/>
            <person name="Malc E."/>
            <person name="Mieczkowski P."/>
            <person name="Kruszewska J.S."/>
            <person name="Biernat P."/>
            <person name="Pawlowska J."/>
        </authorList>
    </citation>
    <scope>NUCLEOTIDE SEQUENCE</scope>
    <source>
        <strain evidence="2">WA0000018081</strain>
    </source>
</reference>
<comment type="caution">
    <text evidence="2">The sequence shown here is derived from an EMBL/GenBank/DDBJ whole genome shotgun (WGS) entry which is preliminary data.</text>
</comment>
<dbReference type="EMBL" id="JAEPRE010000047">
    <property type="protein sequence ID" value="KAG2234691.1"/>
    <property type="molecule type" value="Genomic_DNA"/>
</dbReference>
<dbReference type="InterPro" id="IPR002372">
    <property type="entry name" value="PQQ_rpt_dom"/>
</dbReference>
<dbReference type="InterPro" id="IPR015943">
    <property type="entry name" value="WD40/YVTN_repeat-like_dom_sf"/>
</dbReference>
<dbReference type="Proteomes" id="UP000613177">
    <property type="component" value="Unassembled WGS sequence"/>
</dbReference>
<dbReference type="AlphaFoldDB" id="A0A8H7SUK9"/>
<dbReference type="InterPro" id="IPR018391">
    <property type="entry name" value="PQQ_b-propeller_rpt"/>
</dbReference>
<evidence type="ECO:0000313" key="3">
    <source>
        <dbReference type="Proteomes" id="UP000613177"/>
    </source>
</evidence>
<dbReference type="SMART" id="SM00564">
    <property type="entry name" value="PQQ"/>
    <property type="match status" value="7"/>
</dbReference>
<accession>A0A8H7SUK9</accession>
<dbReference type="Gene3D" id="2.130.10.10">
    <property type="entry name" value="YVTN repeat-like/Quinoprotein amine dehydrogenase"/>
    <property type="match status" value="3"/>
</dbReference>
<keyword evidence="3" id="KW-1185">Reference proteome</keyword>
<dbReference type="Pfam" id="PF13360">
    <property type="entry name" value="PQQ_2"/>
    <property type="match status" value="1"/>
</dbReference>
<organism evidence="2 3">
    <name type="scientific">Thamnidium elegans</name>
    <dbReference type="NCBI Taxonomy" id="101142"/>
    <lineage>
        <taxon>Eukaryota</taxon>
        <taxon>Fungi</taxon>
        <taxon>Fungi incertae sedis</taxon>
        <taxon>Mucoromycota</taxon>
        <taxon>Mucoromycotina</taxon>
        <taxon>Mucoromycetes</taxon>
        <taxon>Mucorales</taxon>
        <taxon>Mucorineae</taxon>
        <taxon>Mucoraceae</taxon>
        <taxon>Thamnidium</taxon>
    </lineage>
</organism>
<evidence type="ECO:0000259" key="1">
    <source>
        <dbReference type="Pfam" id="PF13360"/>
    </source>
</evidence>
<feature type="domain" description="Pyrrolo-quinoline quinone repeat" evidence="1">
    <location>
        <begin position="231"/>
        <end position="418"/>
    </location>
</feature>
<proteinExistence type="predicted"/>
<dbReference type="PANTHER" id="PTHR34512:SF30">
    <property type="entry name" value="OUTER MEMBRANE PROTEIN ASSEMBLY FACTOR BAMB"/>
    <property type="match status" value="1"/>
</dbReference>
<dbReference type="InterPro" id="IPR011047">
    <property type="entry name" value="Quinoprotein_ADH-like_sf"/>
</dbReference>
<name>A0A8H7SUK9_9FUNG</name>
<dbReference type="PANTHER" id="PTHR34512">
    <property type="entry name" value="CELL SURFACE PROTEIN"/>
    <property type="match status" value="1"/>
</dbReference>